<dbReference type="PANTHER" id="PTHR46579">
    <property type="entry name" value="F5/8 TYPE C DOMAIN-CONTAINING PROTEIN-RELATED"/>
    <property type="match status" value="1"/>
</dbReference>
<dbReference type="PANTHER" id="PTHR46579:SF1">
    <property type="entry name" value="F5_8 TYPE C DOMAIN-CONTAINING PROTEIN"/>
    <property type="match status" value="1"/>
</dbReference>
<proteinExistence type="predicted"/>
<sequence>MKKHSLKWTVILDVFLSLNFIFKKNIFPVTKFMIKKLAQVTTDSLSNHLKKLFSNPLIANSLDERFNHKKTKSENLEDIYDGADYKEQDQANLLSSKGFEWIKNNVKIISKVLPLACCVDSVARCAILYMKRFNGIFGCTFCEHATVDIDGVRKYPMLKKVPKRRTNASIKSQMIEALKDQATTKNSGVWGPSSLMNLSYFDLSKGMIVDFMHSCLLGNIKQYTELIMTKVNSEFYVGSPTHICIINQRLQSLKLPTCVATVPKDIDDRKNWKASHWMIWLLFGSIPSLNGLLSKKYFNHLALLVTSITIFYKIFNEFFGDQYMHYNVQLLLHMSDTVEN</sequence>
<keyword evidence="2" id="KW-1185">Reference proteome</keyword>
<name>A0A232EGR2_9HYME</name>
<accession>A0A232EGR2</accession>
<dbReference type="STRING" id="543379.A0A232EGR2"/>
<reference evidence="1 2" key="1">
    <citation type="journal article" date="2017" name="Curr. Biol.">
        <title>The Evolution of Venom by Co-option of Single-Copy Genes.</title>
        <authorList>
            <person name="Martinson E.O."/>
            <person name="Mrinalini"/>
            <person name="Kelkar Y.D."/>
            <person name="Chang C.H."/>
            <person name="Werren J.H."/>
        </authorList>
    </citation>
    <scope>NUCLEOTIDE SEQUENCE [LARGE SCALE GENOMIC DNA]</scope>
    <source>
        <strain evidence="1 2">Alberta</strain>
        <tissue evidence="1">Whole body</tissue>
    </source>
</reference>
<organism evidence="1 2">
    <name type="scientific">Trichomalopsis sarcophagae</name>
    <dbReference type="NCBI Taxonomy" id="543379"/>
    <lineage>
        <taxon>Eukaryota</taxon>
        <taxon>Metazoa</taxon>
        <taxon>Ecdysozoa</taxon>
        <taxon>Arthropoda</taxon>
        <taxon>Hexapoda</taxon>
        <taxon>Insecta</taxon>
        <taxon>Pterygota</taxon>
        <taxon>Neoptera</taxon>
        <taxon>Endopterygota</taxon>
        <taxon>Hymenoptera</taxon>
        <taxon>Apocrita</taxon>
        <taxon>Proctotrupomorpha</taxon>
        <taxon>Chalcidoidea</taxon>
        <taxon>Pteromalidae</taxon>
        <taxon>Pteromalinae</taxon>
        <taxon>Trichomalopsis</taxon>
    </lineage>
</organism>
<dbReference type="AlphaFoldDB" id="A0A232EGR2"/>
<gene>
    <name evidence="1" type="ORF">TSAR_004207</name>
</gene>
<comment type="caution">
    <text evidence="1">The sequence shown here is derived from an EMBL/GenBank/DDBJ whole genome shotgun (WGS) entry which is preliminary data.</text>
</comment>
<evidence type="ECO:0000313" key="2">
    <source>
        <dbReference type="Proteomes" id="UP000215335"/>
    </source>
</evidence>
<evidence type="ECO:0000313" key="1">
    <source>
        <dbReference type="EMBL" id="OXU17523.1"/>
    </source>
</evidence>
<dbReference type="Proteomes" id="UP000215335">
    <property type="component" value="Unassembled WGS sequence"/>
</dbReference>
<protein>
    <submittedName>
        <fullName evidence="1">Uncharacterized protein</fullName>
    </submittedName>
</protein>
<dbReference type="EMBL" id="NNAY01004712">
    <property type="protein sequence ID" value="OXU17523.1"/>
    <property type="molecule type" value="Genomic_DNA"/>
</dbReference>
<dbReference type="OrthoDB" id="8194903at2759"/>